<dbReference type="EMBL" id="BNJQ01000006">
    <property type="protein sequence ID" value="GHP03746.1"/>
    <property type="molecule type" value="Genomic_DNA"/>
</dbReference>
<sequence length="431" mass="47371">MAPVVQPGKRVSTLVKVTREDDEDARRFGTVVKAVGKRLWEVVYDDGHRLVADVGKLRIENDDTPAARVTTTTHDGTNYVEEGDDVDADAAEEDDVLNLDKYDLAHDDDLEDLPVLVDSDDDDDEYLDDDGDDADDDDDGEDSTRALPQGLHGGGARRCAGRDATVLCFVATNGAGASTYGKPYVATYTDRFGNVRVRYVDRGVVIARFFSRSNVIDAHNHRRQHELGLESAWITQDPYFRLATTGIGMNVVDSELAIMYFKPLSRYAKMTTTKFADVLGFELWRLGQDLTKLPDRHKFAPENAAAGAGGTAVVVPSVDTLRAIAATGRLSAGLEHKPCKYPMKASGPKAKNPFYQEQHMCAWCSRIDRVRTMTSYYCEQCAVPLCRNKKCWDKHVNYPGTLFAGSSNASAVATALAENAKGGSNKRRKTA</sequence>
<evidence type="ECO:0000313" key="3">
    <source>
        <dbReference type="Proteomes" id="UP000660262"/>
    </source>
</evidence>
<comment type="caution">
    <text evidence="2">The sequence shown here is derived from an EMBL/GenBank/DDBJ whole genome shotgun (WGS) entry which is preliminary data.</text>
</comment>
<gene>
    <name evidence="2" type="ORF">PPROV_000250100</name>
</gene>
<protein>
    <recommendedName>
        <fullName evidence="4">PiggyBac transposable element-derived protein domain-containing protein</fullName>
    </recommendedName>
</protein>
<evidence type="ECO:0000313" key="2">
    <source>
        <dbReference type="EMBL" id="GHP03746.1"/>
    </source>
</evidence>
<reference evidence="2" key="1">
    <citation type="submission" date="2020-10" db="EMBL/GenBank/DDBJ databases">
        <title>Unveiling of a novel bifunctional photoreceptor, Dualchrome1, isolated from a cosmopolitan green alga.</title>
        <authorList>
            <person name="Suzuki S."/>
            <person name="Kawachi M."/>
        </authorList>
    </citation>
    <scope>NUCLEOTIDE SEQUENCE</scope>
    <source>
        <strain evidence="2">NIES 2893</strain>
    </source>
</reference>
<dbReference type="OrthoDB" id="48867at2759"/>
<dbReference type="AlphaFoldDB" id="A0A830H900"/>
<proteinExistence type="predicted"/>
<keyword evidence="3" id="KW-1185">Reference proteome</keyword>
<organism evidence="2 3">
    <name type="scientific">Pycnococcus provasolii</name>
    <dbReference type="NCBI Taxonomy" id="41880"/>
    <lineage>
        <taxon>Eukaryota</taxon>
        <taxon>Viridiplantae</taxon>
        <taxon>Chlorophyta</taxon>
        <taxon>Pseudoscourfieldiophyceae</taxon>
        <taxon>Pseudoscourfieldiales</taxon>
        <taxon>Pycnococcaceae</taxon>
        <taxon>Pycnococcus</taxon>
    </lineage>
</organism>
<feature type="compositionally biased region" description="Acidic residues" evidence="1">
    <location>
        <begin position="113"/>
        <end position="141"/>
    </location>
</feature>
<accession>A0A830H900</accession>
<feature type="region of interest" description="Disordered" evidence="1">
    <location>
        <begin position="68"/>
        <end position="89"/>
    </location>
</feature>
<feature type="region of interest" description="Disordered" evidence="1">
    <location>
        <begin position="113"/>
        <end position="156"/>
    </location>
</feature>
<evidence type="ECO:0000256" key="1">
    <source>
        <dbReference type="SAM" id="MobiDB-lite"/>
    </source>
</evidence>
<name>A0A830H900_9CHLO</name>
<dbReference type="Proteomes" id="UP000660262">
    <property type="component" value="Unassembled WGS sequence"/>
</dbReference>
<evidence type="ECO:0008006" key="4">
    <source>
        <dbReference type="Google" id="ProtNLM"/>
    </source>
</evidence>